<dbReference type="EMBL" id="JBDZYD010000023">
    <property type="protein sequence ID" value="MEQ0565782.1"/>
    <property type="molecule type" value="Genomic_DNA"/>
</dbReference>
<feature type="transmembrane region" description="Helical" evidence="5">
    <location>
        <begin position="76"/>
        <end position="97"/>
    </location>
</feature>
<feature type="transmembrane region" description="Helical" evidence="5">
    <location>
        <begin position="312"/>
        <end position="330"/>
    </location>
</feature>
<dbReference type="Gene3D" id="1.20.1250.20">
    <property type="entry name" value="MFS general substrate transporter like domains"/>
    <property type="match status" value="1"/>
</dbReference>
<feature type="domain" description="Major facilitator superfamily (MFS) profile" evidence="6">
    <location>
        <begin position="12"/>
        <end position="433"/>
    </location>
</feature>
<keyword evidence="3 5" id="KW-1133">Transmembrane helix</keyword>
<dbReference type="Pfam" id="PF07690">
    <property type="entry name" value="MFS_1"/>
    <property type="match status" value="1"/>
</dbReference>
<comment type="subcellular location">
    <subcellularLocation>
        <location evidence="1">Cell membrane</location>
        <topology evidence="1">Multi-pass membrane protein</topology>
    </subcellularLocation>
</comment>
<feature type="transmembrane region" description="Helical" evidence="5">
    <location>
        <begin position="408"/>
        <end position="426"/>
    </location>
</feature>
<dbReference type="InterPro" id="IPR011701">
    <property type="entry name" value="MFS"/>
</dbReference>
<dbReference type="SUPFAM" id="SSF103473">
    <property type="entry name" value="MFS general substrate transporter"/>
    <property type="match status" value="1"/>
</dbReference>
<dbReference type="InterPro" id="IPR020846">
    <property type="entry name" value="MFS_dom"/>
</dbReference>
<proteinExistence type="predicted"/>
<feature type="transmembrane region" description="Helical" evidence="5">
    <location>
        <begin position="103"/>
        <end position="127"/>
    </location>
</feature>
<evidence type="ECO:0000256" key="4">
    <source>
        <dbReference type="ARBA" id="ARBA00023136"/>
    </source>
</evidence>
<keyword evidence="8" id="KW-1185">Reference proteome</keyword>
<keyword evidence="2 5" id="KW-0812">Transmembrane</keyword>
<evidence type="ECO:0000313" key="8">
    <source>
        <dbReference type="Proteomes" id="UP001440984"/>
    </source>
</evidence>
<feature type="transmembrane region" description="Helical" evidence="5">
    <location>
        <begin position="14"/>
        <end position="38"/>
    </location>
</feature>
<evidence type="ECO:0000313" key="7">
    <source>
        <dbReference type="EMBL" id="MEQ0565782.1"/>
    </source>
</evidence>
<dbReference type="PANTHER" id="PTHR23501:SF154">
    <property type="entry name" value="MULTIDRUG-EFFLUX TRANSPORTER RV1634-RELATED"/>
    <property type="match status" value="1"/>
</dbReference>
<reference evidence="7 8" key="1">
    <citation type="submission" date="2024-05" db="EMBL/GenBank/DDBJ databases">
        <authorList>
            <person name="Zhao H."/>
            <person name="Xu Y."/>
            <person name="Lin S."/>
            <person name="Spain J.C."/>
            <person name="Zhou N.-Y."/>
        </authorList>
    </citation>
    <scope>NUCLEOTIDE SEQUENCE [LARGE SCALE GENOMIC DNA]</scope>
    <source>
        <strain evidence="7 8">NEAU-NG30</strain>
    </source>
</reference>
<feature type="transmembrane region" description="Helical" evidence="5">
    <location>
        <begin position="253"/>
        <end position="276"/>
    </location>
</feature>
<feature type="transmembrane region" description="Helical" evidence="5">
    <location>
        <begin position="337"/>
        <end position="356"/>
    </location>
</feature>
<dbReference type="Proteomes" id="UP001440984">
    <property type="component" value="Unassembled WGS sequence"/>
</dbReference>
<evidence type="ECO:0000256" key="5">
    <source>
        <dbReference type="SAM" id="Phobius"/>
    </source>
</evidence>
<evidence type="ECO:0000256" key="1">
    <source>
        <dbReference type="ARBA" id="ARBA00004651"/>
    </source>
</evidence>
<comment type="caution">
    <text evidence="7">The sequence shown here is derived from an EMBL/GenBank/DDBJ whole genome shotgun (WGS) entry which is preliminary data.</text>
</comment>
<dbReference type="PROSITE" id="PS50850">
    <property type="entry name" value="MFS"/>
    <property type="match status" value="1"/>
</dbReference>
<feature type="transmembrane region" description="Helical" evidence="5">
    <location>
        <begin position="206"/>
        <end position="233"/>
    </location>
</feature>
<protein>
    <submittedName>
        <fullName evidence="7">MFS transporter</fullName>
    </submittedName>
</protein>
<dbReference type="PANTHER" id="PTHR23501">
    <property type="entry name" value="MAJOR FACILITATOR SUPERFAMILY"/>
    <property type="match status" value="1"/>
</dbReference>
<accession>A0ABV0LTZ7</accession>
<organism evidence="7 8">
    <name type="scientific">Amycolatopsis melonis</name>
    <dbReference type="NCBI Taxonomy" id="3156488"/>
    <lineage>
        <taxon>Bacteria</taxon>
        <taxon>Bacillati</taxon>
        <taxon>Actinomycetota</taxon>
        <taxon>Actinomycetes</taxon>
        <taxon>Pseudonocardiales</taxon>
        <taxon>Pseudonocardiaceae</taxon>
        <taxon>Amycolatopsis</taxon>
    </lineage>
</organism>
<dbReference type="InterPro" id="IPR036259">
    <property type="entry name" value="MFS_trans_sf"/>
</dbReference>
<sequence>MTPADERQSGPRPLVLAAGIVAIEFAAAVTGFVASTLLPVVTGELAAQNALALLIAGSTLGLFVALPLASRVLHRLGAHGTLTLGMCAYLGGLALAATARTAWMFAVGQFSTGLASGLLAVFGVGSAIRHLDERLRLRVVAASSAMWILPALAGPAATLGLERLVGWRWTLLVPVPFVLFGRLLVVRAVRAEPPAPAAHRPLGRTLLIPLGAAGVVLSSGWWPLVIVGAGTALVGMVAVLPAGTARLQRGTPAALGAMTLFAVGYFGADSLITVLLTAGYRVSLGEAAIILSAAPLGWAVTSLLLTRFTGTHFPATGLSMTALGTTVLAADLAAGRSFVVALVAWTVAGIGVGFAYPGLYVRATTAGTSGFTATELATAVITAECTGQLLGRAVGGALSSAGDDGGLFASYLVFGAVLVASVIAAGRTSADEQGQPPPLPAPG</sequence>
<evidence type="ECO:0000256" key="3">
    <source>
        <dbReference type="ARBA" id="ARBA00022989"/>
    </source>
</evidence>
<evidence type="ECO:0000259" key="6">
    <source>
        <dbReference type="PROSITE" id="PS50850"/>
    </source>
</evidence>
<name>A0ABV0LTZ7_9PSEU</name>
<feature type="transmembrane region" description="Helical" evidence="5">
    <location>
        <begin position="167"/>
        <end position="185"/>
    </location>
</feature>
<dbReference type="RefSeq" id="WP_348956875.1">
    <property type="nucleotide sequence ID" value="NZ_JBDZYD010000023.1"/>
</dbReference>
<gene>
    <name evidence="7" type="ORF">ABJI51_42460</name>
</gene>
<evidence type="ECO:0000256" key="2">
    <source>
        <dbReference type="ARBA" id="ARBA00022692"/>
    </source>
</evidence>
<keyword evidence="4 5" id="KW-0472">Membrane</keyword>
<feature type="transmembrane region" description="Helical" evidence="5">
    <location>
        <begin position="139"/>
        <end position="161"/>
    </location>
</feature>
<feature type="transmembrane region" description="Helical" evidence="5">
    <location>
        <begin position="288"/>
        <end position="306"/>
    </location>
</feature>
<feature type="transmembrane region" description="Helical" evidence="5">
    <location>
        <begin position="50"/>
        <end position="69"/>
    </location>
</feature>